<dbReference type="SMART" id="SM00028">
    <property type="entry name" value="TPR"/>
    <property type="match status" value="4"/>
</dbReference>
<feature type="chain" id="PRO_5035157355" evidence="4">
    <location>
        <begin position="19"/>
        <end position="239"/>
    </location>
</feature>
<organism evidence="5 6">
    <name type="scientific">Candidatus Obscuribacter phosphatis</name>
    <dbReference type="NCBI Taxonomy" id="1906157"/>
    <lineage>
        <taxon>Bacteria</taxon>
        <taxon>Bacillati</taxon>
        <taxon>Candidatus Melainabacteria</taxon>
        <taxon>Candidatus Obscuribacterales</taxon>
        <taxon>Candidatus Obscuribacteraceae</taxon>
        <taxon>Candidatus Obscuribacter</taxon>
    </lineage>
</organism>
<gene>
    <name evidence="5" type="ORF">J0M35_03095</name>
</gene>
<evidence type="ECO:0000256" key="3">
    <source>
        <dbReference type="PROSITE-ProRule" id="PRU00339"/>
    </source>
</evidence>
<sequence length="239" mass="27320">MSSLALFLSSSWSMPLLAQGLQRLQADAENYFSRQQMAKAIPLYDKLISISPNNASYYCKRGEAYLGLEQIEKAKLDVDKAIKLAPGYRTAYMARARIASELGDFRGALGYSDKAVRGIKVGDKDFSKIAWVWYQDRATWYSELGDQNKAIEQYSEALKFNPDGFWLYYFRASNYFKQGKYALAIKDLDICCSMKSEKSLTRALELRLKCHEKTGNKDLAKKDKALMDELLRKQGNELF</sequence>
<dbReference type="InterPro" id="IPR050498">
    <property type="entry name" value="Ycf3"/>
</dbReference>
<dbReference type="InterPro" id="IPR011990">
    <property type="entry name" value="TPR-like_helical_dom_sf"/>
</dbReference>
<dbReference type="Pfam" id="PF13414">
    <property type="entry name" value="TPR_11"/>
    <property type="match status" value="2"/>
</dbReference>
<evidence type="ECO:0000256" key="4">
    <source>
        <dbReference type="SAM" id="SignalP"/>
    </source>
</evidence>
<dbReference type="EMBL" id="JAFLCK010000003">
    <property type="protein sequence ID" value="MBN8659323.1"/>
    <property type="molecule type" value="Genomic_DNA"/>
</dbReference>
<feature type="repeat" description="TPR" evidence="3">
    <location>
        <begin position="131"/>
        <end position="164"/>
    </location>
</feature>
<keyword evidence="1" id="KW-0677">Repeat</keyword>
<dbReference type="SUPFAM" id="SSF48452">
    <property type="entry name" value="TPR-like"/>
    <property type="match status" value="1"/>
</dbReference>
<dbReference type="AlphaFoldDB" id="A0A8J7TLS8"/>
<evidence type="ECO:0000313" key="6">
    <source>
        <dbReference type="Proteomes" id="UP000664277"/>
    </source>
</evidence>
<dbReference type="Proteomes" id="UP000664277">
    <property type="component" value="Unassembled WGS sequence"/>
</dbReference>
<dbReference type="InterPro" id="IPR019734">
    <property type="entry name" value="TPR_rpt"/>
</dbReference>
<reference evidence="5" key="1">
    <citation type="submission" date="2021-02" db="EMBL/GenBank/DDBJ databases">
        <title>Genome-Resolved Metagenomics of a Microbial Community Performing Photosynthetic Biological Nutrient Removal.</title>
        <authorList>
            <person name="Mcdaniel E.A."/>
        </authorList>
    </citation>
    <scope>NUCLEOTIDE SEQUENCE</scope>
    <source>
        <strain evidence="5">UWPOB_OBS1</strain>
    </source>
</reference>
<protein>
    <submittedName>
        <fullName evidence="5">Tetratricopeptide repeat protein</fullName>
    </submittedName>
</protein>
<dbReference type="PROSITE" id="PS50005">
    <property type="entry name" value="TPR"/>
    <property type="match status" value="2"/>
</dbReference>
<feature type="signal peptide" evidence="4">
    <location>
        <begin position="1"/>
        <end position="18"/>
    </location>
</feature>
<evidence type="ECO:0000256" key="1">
    <source>
        <dbReference type="ARBA" id="ARBA00022737"/>
    </source>
</evidence>
<proteinExistence type="predicted"/>
<keyword evidence="2 3" id="KW-0802">TPR repeat</keyword>
<dbReference type="PANTHER" id="PTHR44858">
    <property type="entry name" value="TETRATRICOPEPTIDE REPEAT PROTEIN 6"/>
    <property type="match status" value="1"/>
</dbReference>
<dbReference type="PANTHER" id="PTHR44858:SF1">
    <property type="entry name" value="UDP-N-ACETYLGLUCOSAMINE--PEPTIDE N-ACETYLGLUCOSAMINYLTRANSFERASE SPINDLY-RELATED"/>
    <property type="match status" value="1"/>
</dbReference>
<comment type="caution">
    <text evidence="5">The sequence shown here is derived from an EMBL/GenBank/DDBJ whole genome shotgun (WGS) entry which is preliminary data.</text>
</comment>
<name>A0A8J7TLS8_9BACT</name>
<dbReference type="Gene3D" id="1.25.40.10">
    <property type="entry name" value="Tetratricopeptide repeat domain"/>
    <property type="match status" value="2"/>
</dbReference>
<accession>A0A8J7TLS8</accession>
<evidence type="ECO:0000313" key="5">
    <source>
        <dbReference type="EMBL" id="MBN8659323.1"/>
    </source>
</evidence>
<evidence type="ECO:0000256" key="2">
    <source>
        <dbReference type="ARBA" id="ARBA00022803"/>
    </source>
</evidence>
<keyword evidence="4" id="KW-0732">Signal</keyword>
<feature type="repeat" description="TPR" evidence="3">
    <location>
        <begin position="55"/>
        <end position="88"/>
    </location>
</feature>